<dbReference type="InterPro" id="IPR019341">
    <property type="entry name" value="Alpha/Gamma-adaptin-bd_p34"/>
</dbReference>
<accession>A0A9P0BDZ4</accession>
<proteinExistence type="predicted"/>
<organism evidence="1 2">
    <name type="scientific">Brassicogethes aeneus</name>
    <name type="common">Rape pollen beetle</name>
    <name type="synonym">Meligethes aeneus</name>
    <dbReference type="NCBI Taxonomy" id="1431903"/>
    <lineage>
        <taxon>Eukaryota</taxon>
        <taxon>Metazoa</taxon>
        <taxon>Ecdysozoa</taxon>
        <taxon>Arthropoda</taxon>
        <taxon>Hexapoda</taxon>
        <taxon>Insecta</taxon>
        <taxon>Pterygota</taxon>
        <taxon>Neoptera</taxon>
        <taxon>Endopterygota</taxon>
        <taxon>Coleoptera</taxon>
        <taxon>Polyphaga</taxon>
        <taxon>Cucujiformia</taxon>
        <taxon>Nitidulidae</taxon>
        <taxon>Meligethinae</taxon>
        <taxon>Brassicogethes</taxon>
    </lineage>
</organism>
<protein>
    <recommendedName>
        <fullName evidence="3">Alpha-and gamma-adaptin-binding protein p34</fullName>
    </recommendedName>
</protein>
<gene>
    <name evidence="1" type="ORF">MELIAE_LOCUS10647</name>
</gene>
<dbReference type="PANTHER" id="PTHR14659">
    <property type="entry name" value="ALPHA- AND GAMMA-ADAPTIN-BINDING PROTEIN P34"/>
    <property type="match status" value="1"/>
</dbReference>
<dbReference type="AlphaFoldDB" id="A0A9P0BDZ4"/>
<dbReference type="EMBL" id="OV121138">
    <property type="protein sequence ID" value="CAH0561003.1"/>
    <property type="molecule type" value="Genomic_DNA"/>
</dbReference>
<dbReference type="PANTHER" id="PTHR14659:SF1">
    <property type="entry name" value="ALPHA- AND GAMMA-ADAPTIN-BINDING PROTEIN P34"/>
    <property type="match status" value="1"/>
</dbReference>
<name>A0A9P0BDZ4_BRAAE</name>
<evidence type="ECO:0000313" key="2">
    <source>
        <dbReference type="Proteomes" id="UP001154078"/>
    </source>
</evidence>
<dbReference type="Proteomes" id="UP001154078">
    <property type="component" value="Chromosome 7"/>
</dbReference>
<dbReference type="Gene3D" id="3.40.50.11960">
    <property type="match status" value="1"/>
</dbReference>
<dbReference type="OrthoDB" id="1741717at2759"/>
<evidence type="ECO:0008006" key="3">
    <source>
        <dbReference type="Google" id="ProtNLM"/>
    </source>
</evidence>
<dbReference type="Pfam" id="PF10199">
    <property type="entry name" value="Adaptin_binding"/>
    <property type="match status" value="1"/>
</dbReference>
<evidence type="ECO:0000313" key="1">
    <source>
        <dbReference type="EMBL" id="CAH0561003.1"/>
    </source>
</evidence>
<sequence>MDETPSVVIVSCSNTKPSSIIKLITKEKNLDPDPETGLIKLPWTLDTKYYNVTINLIGIDEMYKRTKEFNENVEAVIIHMDSNKESGLIDLNLWDELIKDSEPEIKILITNYCTNDTKISKTNALRWCLKQDFELIELYPTIDKSEQEEEIIKEKFGVDRIKEALETHVWPNLKLKKSDKVVTRNTNKNVKVITNDEMLESEGMDDFSDLFSQLHMMKDSFQSIPGNQRKKCAEEMVTAFWKAIGGEEEELLDI</sequence>
<reference evidence="1" key="1">
    <citation type="submission" date="2021-12" db="EMBL/GenBank/DDBJ databases">
        <authorList>
            <person name="King R."/>
        </authorList>
    </citation>
    <scope>NUCLEOTIDE SEQUENCE</scope>
</reference>
<keyword evidence="2" id="KW-1185">Reference proteome</keyword>